<evidence type="ECO:0000313" key="3">
    <source>
        <dbReference type="EMBL" id="QLH77094.1"/>
    </source>
</evidence>
<protein>
    <submittedName>
        <fullName evidence="3">Uncharacterized protein</fullName>
    </submittedName>
</protein>
<keyword evidence="4" id="KW-1185">Reference proteome</keyword>
<feature type="transmembrane region" description="Helical" evidence="2">
    <location>
        <begin position="185"/>
        <end position="204"/>
    </location>
</feature>
<proteinExistence type="predicted"/>
<name>A0A7D5TN51_9EURY</name>
<sequence>MSGDSVRYAWLPESARSERVARVAATLTRVVFGGRPGLALFCGALALYVLTWRMGVFFNDIGLYPWMLERLADGHLSLGVPGELDQGYPGIHYRDGRVWGRGYGLVALALPVYWAVEVLDPLVDLRWLVVVGFSGLTLATALLVGDLVGHRRRGLAAGVGLGTLALAGNAWFYKSYIGELSMFALQIATMLAGAVLVAAVYRLLASRHGTTVGLLAGATVLLGTPVAFWASTPKRHTLSAMFVVLAVYAFAASRERDRAPLEAAALRGGAYACGGLLAWVHAPEGITLLGALAAVDLPTAPRNDRRTLAVVAGLAGLSLVPYLATNAVVSGNPLLPPHFLDSYHGESLAELTDGGAAGGGNGGSGGAASAGGGDAAGGTGGSAGSASGGALAAIVGTVAAVAGTVVAGFEAVRPLARRALDMYVGGFVALLTEPEGVFRTFVRWGEADKNVSNLFFDGKTNLSVLESAPVLAALVALPPVLGRWSGRVRAGERRLREAVDPVDLLVLVFAALFLSLYVGNLPVQVQATVRYLHPIYPLAVYGIFRIPEVRSLLTERTRAAALGYEAGILLGAPVAFGALLFFDASKGEVVQPFGLASLAAAAVLAVALLAGRRDDRARGVAAGAFGVATAMATVYLLLTSFVLFHYGPSALPAVDALSGEFRWLALTNG</sequence>
<dbReference type="EMBL" id="CP058910">
    <property type="protein sequence ID" value="QLH77094.1"/>
    <property type="molecule type" value="Genomic_DNA"/>
</dbReference>
<keyword evidence="2" id="KW-0472">Membrane</keyword>
<feature type="region of interest" description="Disordered" evidence="1">
    <location>
        <begin position="354"/>
        <end position="379"/>
    </location>
</feature>
<feature type="transmembrane region" description="Helical" evidence="2">
    <location>
        <begin position="623"/>
        <end position="646"/>
    </location>
</feature>
<feature type="transmembrane region" description="Helical" evidence="2">
    <location>
        <begin position="462"/>
        <end position="481"/>
    </location>
</feature>
<dbReference type="Proteomes" id="UP000509667">
    <property type="component" value="Chromosome"/>
</dbReference>
<dbReference type="RefSeq" id="WP_179911024.1">
    <property type="nucleotide sequence ID" value="NZ_CP058910.1"/>
</dbReference>
<dbReference type="AlphaFoldDB" id="A0A7D5TN51"/>
<keyword evidence="2" id="KW-0812">Transmembrane</keyword>
<feature type="transmembrane region" description="Helical" evidence="2">
    <location>
        <begin position="390"/>
        <end position="411"/>
    </location>
</feature>
<feature type="transmembrane region" description="Helical" evidence="2">
    <location>
        <begin position="502"/>
        <end position="519"/>
    </location>
</feature>
<evidence type="ECO:0000256" key="1">
    <source>
        <dbReference type="SAM" id="MobiDB-lite"/>
    </source>
</evidence>
<accession>A0A7D5TN51</accession>
<feature type="transmembrane region" description="Helical" evidence="2">
    <location>
        <begin position="236"/>
        <end position="253"/>
    </location>
</feature>
<evidence type="ECO:0000313" key="4">
    <source>
        <dbReference type="Proteomes" id="UP000509667"/>
    </source>
</evidence>
<feature type="transmembrane region" description="Helical" evidence="2">
    <location>
        <begin position="38"/>
        <end position="58"/>
    </location>
</feature>
<feature type="transmembrane region" description="Helical" evidence="2">
    <location>
        <begin position="593"/>
        <end position="611"/>
    </location>
</feature>
<feature type="compositionally biased region" description="Gly residues" evidence="1">
    <location>
        <begin position="355"/>
        <end position="379"/>
    </location>
</feature>
<feature type="transmembrane region" description="Helical" evidence="2">
    <location>
        <begin position="559"/>
        <end position="581"/>
    </location>
</feature>
<gene>
    <name evidence="3" type="ORF">HZS55_07210</name>
</gene>
<dbReference type="GeneID" id="56077639"/>
<evidence type="ECO:0000256" key="2">
    <source>
        <dbReference type="SAM" id="Phobius"/>
    </source>
</evidence>
<keyword evidence="2" id="KW-1133">Transmembrane helix</keyword>
<feature type="transmembrane region" description="Helical" evidence="2">
    <location>
        <begin position="98"/>
        <end position="116"/>
    </location>
</feature>
<feature type="transmembrane region" description="Helical" evidence="2">
    <location>
        <begin position="128"/>
        <end position="148"/>
    </location>
</feature>
<organism evidence="3 4">
    <name type="scientific">Halosimplex rubrum</name>
    <dbReference type="NCBI Taxonomy" id="869889"/>
    <lineage>
        <taxon>Archaea</taxon>
        <taxon>Methanobacteriati</taxon>
        <taxon>Methanobacteriota</taxon>
        <taxon>Stenosarchaea group</taxon>
        <taxon>Halobacteria</taxon>
        <taxon>Halobacteriales</taxon>
        <taxon>Haloarculaceae</taxon>
        <taxon>Halosimplex</taxon>
    </lineage>
</organism>
<reference evidence="3 4" key="1">
    <citation type="submission" date="2020-07" db="EMBL/GenBank/DDBJ databases">
        <title>Halosimplex pelagicum sp. nov. and Halosimplex rubrum sp. nov., isolated from salted brown alga Laminaria, and emended description of the genus Halosimplex.</title>
        <authorList>
            <person name="Cui H."/>
        </authorList>
    </citation>
    <scope>NUCLEOTIDE SEQUENCE [LARGE SCALE GENOMIC DNA]</scope>
    <source>
        <strain evidence="3 4">R27</strain>
    </source>
</reference>
<dbReference type="KEGG" id="hrr:HZS55_07210"/>
<feature type="transmembrane region" description="Helical" evidence="2">
    <location>
        <begin position="155"/>
        <end position="173"/>
    </location>
</feature>
<feature type="transmembrane region" description="Helical" evidence="2">
    <location>
        <begin position="211"/>
        <end position="230"/>
    </location>
</feature>
<feature type="transmembrane region" description="Helical" evidence="2">
    <location>
        <begin position="308"/>
        <end position="329"/>
    </location>
</feature>
<dbReference type="OrthoDB" id="242271at2157"/>